<proteinExistence type="predicted"/>
<evidence type="ECO:0000313" key="2">
    <source>
        <dbReference type="EMBL" id="HJB40788.1"/>
    </source>
</evidence>
<organism evidence="2 3">
    <name type="scientific">Candidatus Ruthenibacterium avium</name>
    <dbReference type="NCBI Taxonomy" id="2838751"/>
    <lineage>
        <taxon>Bacteria</taxon>
        <taxon>Bacillati</taxon>
        <taxon>Bacillota</taxon>
        <taxon>Clostridia</taxon>
        <taxon>Eubacteriales</taxon>
        <taxon>Oscillospiraceae</taxon>
        <taxon>Ruthenibacterium</taxon>
    </lineage>
</organism>
<evidence type="ECO:0000259" key="1">
    <source>
        <dbReference type="Pfam" id="PF00535"/>
    </source>
</evidence>
<dbReference type="Proteomes" id="UP000824209">
    <property type="component" value="Unassembled WGS sequence"/>
</dbReference>
<accession>A0A9D2S1L6</accession>
<reference evidence="2" key="2">
    <citation type="submission" date="2021-04" db="EMBL/GenBank/DDBJ databases">
        <authorList>
            <person name="Gilroy R."/>
        </authorList>
    </citation>
    <scope>NUCLEOTIDE SEQUENCE</scope>
    <source>
        <strain evidence="2">ChiBcec8-14828</strain>
    </source>
</reference>
<dbReference type="PANTHER" id="PTHR43179:SF7">
    <property type="entry name" value="RHAMNOSYLTRANSFERASE WBBL"/>
    <property type="match status" value="1"/>
</dbReference>
<dbReference type="InterPro" id="IPR029044">
    <property type="entry name" value="Nucleotide-diphossugar_trans"/>
</dbReference>
<sequence length="577" mass="66137">MCVFDVCFVSYCSEKWVDGCLKAFSRVQYDKKKISLYFADNQSTDGTLNALERGKQQYAEQFAGFHILAQKENRGFGAGSNAAAREGTGEYIFFCNLDTEIHEDAFFHLERAIRSAGQDVAAFELRQFPYEHPKCYDPVTMEVSWASGACMVVRRDVWEKSGGFDENIFMYAEDVDLSWQIRALGYRIQYVPAAVITHFCYESAGQEKPGQVVGSLVGNLFLRQKYGTLHEIEGWEAVREILQPKLSANPDAWALYRRCLADTKKQRRYYRHFYETHIQPTSFRPQFIGTEYEEARGGAFFCCRKPKQTPLVTVLVQQMPVPRLAETLENLTHQTYQHFQVLLPCSMQAQAYRTPIEQFQQKLKLGFSCADRLSDMVQELDTEYFCCLSGELLFAEHLETVACAMEETPDYRCYTTDYRYFSEGEKRWIDSFYAPQAGRAAQFFCTPPYPLGAVMFRQGAMSAAHMAALEQGDATRLWALILSGEKAFVHCAKTTVLCPMRDEEKLRQMQHETALRASVNEILTSAMWRVYTPVRLMLRGALPQPVDAQKDSVQVLEAFVQDVQASRCWNAVKKLRK</sequence>
<evidence type="ECO:0000313" key="3">
    <source>
        <dbReference type="Proteomes" id="UP000824209"/>
    </source>
</evidence>
<name>A0A9D2S1L6_9FIRM</name>
<dbReference type="EMBL" id="DWYA01000095">
    <property type="protein sequence ID" value="HJB40788.1"/>
    <property type="molecule type" value="Genomic_DNA"/>
</dbReference>
<dbReference type="AlphaFoldDB" id="A0A9D2S1L6"/>
<dbReference type="InterPro" id="IPR001173">
    <property type="entry name" value="Glyco_trans_2-like"/>
</dbReference>
<dbReference type="PANTHER" id="PTHR43179">
    <property type="entry name" value="RHAMNOSYLTRANSFERASE WBBL"/>
    <property type="match status" value="1"/>
</dbReference>
<gene>
    <name evidence="2" type="ORF">H9943_10395</name>
</gene>
<feature type="domain" description="Glycosyltransferase 2-like" evidence="1">
    <location>
        <begin position="6"/>
        <end position="129"/>
    </location>
</feature>
<reference evidence="2" key="1">
    <citation type="journal article" date="2021" name="PeerJ">
        <title>Extensive microbial diversity within the chicken gut microbiome revealed by metagenomics and culture.</title>
        <authorList>
            <person name="Gilroy R."/>
            <person name="Ravi A."/>
            <person name="Getino M."/>
            <person name="Pursley I."/>
            <person name="Horton D.L."/>
            <person name="Alikhan N.F."/>
            <person name="Baker D."/>
            <person name="Gharbi K."/>
            <person name="Hall N."/>
            <person name="Watson M."/>
            <person name="Adriaenssens E.M."/>
            <person name="Foster-Nyarko E."/>
            <person name="Jarju S."/>
            <person name="Secka A."/>
            <person name="Antonio M."/>
            <person name="Oren A."/>
            <person name="Chaudhuri R.R."/>
            <person name="La Ragione R."/>
            <person name="Hildebrand F."/>
            <person name="Pallen M.J."/>
        </authorList>
    </citation>
    <scope>NUCLEOTIDE SEQUENCE</scope>
    <source>
        <strain evidence="2">ChiBcec8-14828</strain>
    </source>
</reference>
<dbReference type="Pfam" id="PF00535">
    <property type="entry name" value="Glycos_transf_2"/>
    <property type="match status" value="1"/>
</dbReference>
<dbReference type="SUPFAM" id="SSF53448">
    <property type="entry name" value="Nucleotide-diphospho-sugar transferases"/>
    <property type="match status" value="2"/>
</dbReference>
<dbReference type="CDD" id="cd04186">
    <property type="entry name" value="GT_2_like_c"/>
    <property type="match status" value="1"/>
</dbReference>
<dbReference type="Gene3D" id="3.90.550.10">
    <property type="entry name" value="Spore Coat Polysaccharide Biosynthesis Protein SpsA, Chain A"/>
    <property type="match status" value="1"/>
</dbReference>
<comment type="caution">
    <text evidence="2">The sequence shown here is derived from an EMBL/GenBank/DDBJ whole genome shotgun (WGS) entry which is preliminary data.</text>
</comment>
<protein>
    <submittedName>
        <fullName evidence="2">Glycosyltransferase family 2 protein</fullName>
    </submittedName>
</protein>
<dbReference type="Pfam" id="PF13641">
    <property type="entry name" value="Glyco_tranf_2_3"/>
    <property type="match status" value="1"/>
</dbReference>